<reference evidence="1" key="1">
    <citation type="submission" date="2014-11" db="EMBL/GenBank/DDBJ databases">
        <authorList>
            <person name="Amaro Gonzalez C."/>
        </authorList>
    </citation>
    <scope>NUCLEOTIDE SEQUENCE</scope>
</reference>
<name>A0A0E9UKD9_ANGAN</name>
<organism evidence="1">
    <name type="scientific">Anguilla anguilla</name>
    <name type="common">European freshwater eel</name>
    <name type="synonym">Muraena anguilla</name>
    <dbReference type="NCBI Taxonomy" id="7936"/>
    <lineage>
        <taxon>Eukaryota</taxon>
        <taxon>Metazoa</taxon>
        <taxon>Chordata</taxon>
        <taxon>Craniata</taxon>
        <taxon>Vertebrata</taxon>
        <taxon>Euteleostomi</taxon>
        <taxon>Actinopterygii</taxon>
        <taxon>Neopterygii</taxon>
        <taxon>Teleostei</taxon>
        <taxon>Anguilliformes</taxon>
        <taxon>Anguillidae</taxon>
        <taxon>Anguilla</taxon>
    </lineage>
</organism>
<evidence type="ECO:0000313" key="1">
    <source>
        <dbReference type="EMBL" id="JAH66299.1"/>
    </source>
</evidence>
<sequence length="53" mass="6001">MPDTHCLIDSLVFCSVMIQCSQSPGVYVREYSHSSWDTGGDKRRLILSLELLI</sequence>
<dbReference type="EMBL" id="GBXM01042278">
    <property type="protein sequence ID" value="JAH66299.1"/>
    <property type="molecule type" value="Transcribed_RNA"/>
</dbReference>
<protein>
    <submittedName>
        <fullName evidence="1">Uncharacterized protein</fullName>
    </submittedName>
</protein>
<dbReference type="AlphaFoldDB" id="A0A0E9UKD9"/>
<reference evidence="1" key="2">
    <citation type="journal article" date="2015" name="Fish Shellfish Immunol.">
        <title>Early steps in the European eel (Anguilla anguilla)-Vibrio vulnificus interaction in the gills: Role of the RtxA13 toxin.</title>
        <authorList>
            <person name="Callol A."/>
            <person name="Pajuelo D."/>
            <person name="Ebbesson L."/>
            <person name="Teles M."/>
            <person name="MacKenzie S."/>
            <person name="Amaro C."/>
        </authorList>
    </citation>
    <scope>NUCLEOTIDE SEQUENCE</scope>
</reference>
<proteinExistence type="predicted"/>
<accession>A0A0E9UKD9</accession>